<dbReference type="PANTHER" id="PTHR33169:SF14">
    <property type="entry name" value="TRANSCRIPTIONAL REGULATOR RV3488"/>
    <property type="match status" value="1"/>
</dbReference>
<organism evidence="2">
    <name type="scientific">Solibacter usitatus (strain Ellin6076)</name>
    <dbReference type="NCBI Taxonomy" id="234267"/>
    <lineage>
        <taxon>Bacteria</taxon>
        <taxon>Pseudomonadati</taxon>
        <taxon>Acidobacteriota</taxon>
        <taxon>Terriglobia</taxon>
        <taxon>Bryobacterales</taxon>
        <taxon>Solibacteraceae</taxon>
        <taxon>Candidatus Solibacter</taxon>
    </lineage>
</organism>
<dbReference type="InParanoid" id="Q01P14"/>
<dbReference type="EMBL" id="CP000473">
    <property type="protein sequence ID" value="ABJ88606.1"/>
    <property type="molecule type" value="Genomic_DNA"/>
</dbReference>
<evidence type="ECO:0000313" key="2">
    <source>
        <dbReference type="EMBL" id="ABJ88606.1"/>
    </source>
</evidence>
<dbReference type="Pfam" id="PF03551">
    <property type="entry name" value="PadR"/>
    <property type="match status" value="1"/>
</dbReference>
<dbReference type="InterPro" id="IPR017799">
    <property type="entry name" value="Tscrpt_reg_PadR_acidobac-type"/>
</dbReference>
<dbReference type="STRING" id="234267.Acid_7707"/>
<name>Q01P14_SOLUE</name>
<dbReference type="PANTHER" id="PTHR33169">
    <property type="entry name" value="PADR-FAMILY TRANSCRIPTIONAL REGULATOR"/>
    <property type="match status" value="1"/>
</dbReference>
<dbReference type="NCBIfam" id="TIGR03433">
    <property type="entry name" value="padR_acidobact"/>
    <property type="match status" value="1"/>
</dbReference>
<dbReference type="InterPro" id="IPR036388">
    <property type="entry name" value="WH-like_DNA-bd_sf"/>
</dbReference>
<dbReference type="OrthoDB" id="9808017at2"/>
<dbReference type="eggNOG" id="COG1695">
    <property type="taxonomic scope" value="Bacteria"/>
</dbReference>
<dbReference type="KEGG" id="sus:Acid_7707"/>
<sequence>MDLLQGTLEMLVLRTLLAGSLHGYGIAKNIRSVSNEALDIEFGSLYPALKRLEAKGWVASEWETSEHNRRAKYYKLTAAGRKHLVREHSKWADFVSAVGLVMGAAPEVKG</sequence>
<proteinExistence type="predicted"/>
<evidence type="ECO:0000259" key="1">
    <source>
        <dbReference type="Pfam" id="PF03551"/>
    </source>
</evidence>
<dbReference type="HOGENOM" id="CLU_063440_3_3_0"/>
<dbReference type="AlphaFoldDB" id="Q01P14"/>
<accession>Q01P14</accession>
<reference evidence="2" key="1">
    <citation type="submission" date="2006-10" db="EMBL/GenBank/DDBJ databases">
        <title>Complete sequence of Solibacter usitatus Ellin6076.</title>
        <authorList>
            <consortium name="US DOE Joint Genome Institute"/>
            <person name="Copeland A."/>
            <person name="Lucas S."/>
            <person name="Lapidus A."/>
            <person name="Barry K."/>
            <person name="Detter J.C."/>
            <person name="Glavina del Rio T."/>
            <person name="Hammon N."/>
            <person name="Israni S."/>
            <person name="Dalin E."/>
            <person name="Tice H."/>
            <person name="Pitluck S."/>
            <person name="Thompson L.S."/>
            <person name="Brettin T."/>
            <person name="Bruce D."/>
            <person name="Han C."/>
            <person name="Tapia R."/>
            <person name="Gilna P."/>
            <person name="Schmutz J."/>
            <person name="Larimer F."/>
            <person name="Land M."/>
            <person name="Hauser L."/>
            <person name="Kyrpides N."/>
            <person name="Mikhailova N."/>
            <person name="Janssen P.H."/>
            <person name="Kuske C.R."/>
            <person name="Richardson P."/>
        </authorList>
    </citation>
    <scope>NUCLEOTIDE SEQUENCE</scope>
    <source>
        <strain evidence="2">Ellin6076</strain>
    </source>
</reference>
<feature type="domain" description="Transcription regulator PadR N-terminal" evidence="1">
    <location>
        <begin position="12"/>
        <end position="84"/>
    </location>
</feature>
<dbReference type="InterPro" id="IPR052509">
    <property type="entry name" value="Metal_resp_DNA-bind_regulator"/>
</dbReference>
<dbReference type="Gene3D" id="1.10.10.10">
    <property type="entry name" value="Winged helix-like DNA-binding domain superfamily/Winged helix DNA-binding domain"/>
    <property type="match status" value="1"/>
</dbReference>
<protein>
    <submittedName>
        <fullName evidence="2">Transcriptional regulator, PadR family</fullName>
    </submittedName>
</protein>
<dbReference type="SUPFAM" id="SSF46785">
    <property type="entry name" value="Winged helix' DNA-binding domain"/>
    <property type="match status" value="1"/>
</dbReference>
<dbReference type="InterPro" id="IPR036390">
    <property type="entry name" value="WH_DNA-bd_sf"/>
</dbReference>
<gene>
    <name evidence="2" type="ordered locus">Acid_7707</name>
</gene>
<dbReference type="InterPro" id="IPR005149">
    <property type="entry name" value="Tscrpt_reg_PadR_N"/>
</dbReference>